<reference evidence="2 3" key="1">
    <citation type="journal article" date="2014" name="Genome Announc.">
        <title>The Genome Sequence of Bifidobacterium moukalabense DSM 27321 Highlights the Close Phylogenetic Relatedness with the Bifidobacterium dentium Taxon.</title>
        <authorList>
            <person name="Lugli G.A."/>
            <person name="Duranti S."/>
            <person name="Milani C."/>
            <person name="Turroni F."/>
            <person name="Viappiani A."/>
            <person name="Mangifesta M."/>
            <person name="van Sinderen D."/>
            <person name="Ventura M."/>
        </authorList>
    </citation>
    <scope>NUCLEOTIDE SEQUENCE [LARGE SCALE GENOMIC DNA]</scope>
    <source>
        <strain evidence="2 3">DSM 27321</strain>
    </source>
</reference>
<feature type="region of interest" description="Disordered" evidence="1">
    <location>
        <begin position="143"/>
        <end position="175"/>
    </location>
</feature>
<dbReference type="EMBL" id="AZMV01000004">
    <property type="protein sequence ID" value="ETY71363.1"/>
    <property type="molecule type" value="Genomic_DNA"/>
</dbReference>
<accession>W4N8F9</accession>
<dbReference type="PATRIC" id="fig|1435051.3.peg.841"/>
<dbReference type="Pfam" id="PF13730">
    <property type="entry name" value="HTH_36"/>
    <property type="match status" value="1"/>
</dbReference>
<keyword evidence="3" id="KW-1185">Reference proteome</keyword>
<evidence type="ECO:0000313" key="2">
    <source>
        <dbReference type="EMBL" id="ETY71363.1"/>
    </source>
</evidence>
<name>W4N8F9_9BIFI</name>
<protein>
    <submittedName>
        <fullName evidence="2">Zinc finger protein 575</fullName>
    </submittedName>
</protein>
<dbReference type="Proteomes" id="UP000019155">
    <property type="component" value="Unassembled WGS sequence"/>
</dbReference>
<organism evidence="2 3">
    <name type="scientific">Bifidobacterium moukalabense DSM 27321</name>
    <dbReference type="NCBI Taxonomy" id="1435051"/>
    <lineage>
        <taxon>Bacteria</taxon>
        <taxon>Bacillati</taxon>
        <taxon>Actinomycetota</taxon>
        <taxon>Actinomycetes</taxon>
        <taxon>Bifidobacteriales</taxon>
        <taxon>Bifidobacteriaceae</taxon>
        <taxon>Bifidobacterium</taxon>
    </lineage>
</organism>
<evidence type="ECO:0000313" key="3">
    <source>
        <dbReference type="Proteomes" id="UP000019155"/>
    </source>
</evidence>
<dbReference type="GeneID" id="97501341"/>
<comment type="caution">
    <text evidence="2">The sequence shown here is derived from an EMBL/GenBank/DDBJ whole genome shotgun (WGS) entry which is preliminary data.</text>
</comment>
<proteinExistence type="predicted"/>
<feature type="region of interest" description="Disordered" evidence="1">
    <location>
        <begin position="202"/>
        <end position="242"/>
    </location>
</feature>
<dbReference type="eggNOG" id="ENOG5030HSG">
    <property type="taxonomic scope" value="Bacteria"/>
</dbReference>
<dbReference type="AlphaFoldDB" id="W4N8F9"/>
<sequence length="420" mass="45186">MSNIALSWAYRCHVGNAPAKAVLVYLADRASDDGTAAFPKIDTIVAVTEFSESSVRKSLRLLQERGFIRKGDQRYARIGTRGRDRLPQYCQIVWDLAVESDPATLVWIEETHRSERDPSTMGGKDPAAGIVPRNTETCGLVEENVGNKPVPSTVPRTGLEKQAQSAEASRREPVPHVVHTQPCTRYSASPVPRTVLPYKGLTQQANPPSFPSAPTGHLPAGGATAGTHEPTTEAGPSGGDGIAASVGRVLDSLAERRSRLGLSTPEPTRADRNALDRLHRRLAAAGEKRPAEAMIEAIGFAADGDWWPRRVRTGRQLAARWEELIDDMTLTAGPAVPAHPPEGSGSSAGPGTGPRDECSAAGFSDFVLRNPQLTGDADLLWRLQAAYWRNAGLGHGRAIQAVTELGRTWTERPESQGVRS</sequence>
<gene>
    <name evidence="2" type="ORF">BMOU_0851</name>
</gene>
<evidence type="ECO:0000256" key="1">
    <source>
        <dbReference type="SAM" id="MobiDB-lite"/>
    </source>
</evidence>
<feature type="region of interest" description="Disordered" evidence="1">
    <location>
        <begin position="332"/>
        <end position="358"/>
    </location>
</feature>
<dbReference type="STRING" id="1435051.BMOU_0851"/>
<dbReference type="RefSeq" id="WP_051428902.1">
    <property type="nucleotide sequence ID" value="NZ_AZMV01000004.1"/>
</dbReference>